<proteinExistence type="predicted"/>
<evidence type="ECO:0000313" key="3">
    <source>
        <dbReference type="Proteomes" id="UP000594820"/>
    </source>
</evidence>
<dbReference type="EMBL" id="MW314850">
    <property type="protein sequence ID" value="QPO17124.1"/>
    <property type="molecule type" value="Genomic_DNA"/>
</dbReference>
<name>A0A7T1KSA0_9CAUD</name>
<sequence>MTESIKNPTPIADARDLPTTNRPESVEDLPSYLTRSDTAITFRSWGDLAMNPEVLAAVSGVMTAVEANLDLWEVDRSGEEIQIGLRKSSEQLAKILDDQQRSYDRGREDYAKWLDTGELPSYRWVLDSYLGHIGIDPKTVVAREPEPEMDLGAEDAKVDES</sequence>
<dbReference type="GeneID" id="63027158"/>
<gene>
    <name evidence="2" type="primary">46</name>
    <name evidence="2" type="ORF">SEA_LILBEANIE_46</name>
</gene>
<organism evidence="2 3">
    <name type="scientific">Gordonia phage Lilbeanie</name>
    <dbReference type="NCBI Taxonomy" id="2794947"/>
    <lineage>
        <taxon>Viruses</taxon>
        <taxon>Duplodnaviria</taxon>
        <taxon>Heunggongvirae</taxon>
        <taxon>Uroviricota</taxon>
        <taxon>Caudoviricetes</taxon>
        <taxon>Stackebrandtviridae</taxon>
        <taxon>Lilbeanievirus</taxon>
        <taxon>Lilbeanievirus lilbeanie</taxon>
    </lineage>
</organism>
<dbReference type="Pfam" id="PF24211">
    <property type="entry name" value="DUF7432"/>
    <property type="match status" value="1"/>
</dbReference>
<feature type="region of interest" description="Disordered" evidence="1">
    <location>
        <begin position="1"/>
        <end position="29"/>
    </location>
</feature>
<evidence type="ECO:0000313" key="2">
    <source>
        <dbReference type="EMBL" id="QPO17124.1"/>
    </source>
</evidence>
<keyword evidence="3" id="KW-1185">Reference proteome</keyword>
<evidence type="ECO:0000256" key="1">
    <source>
        <dbReference type="SAM" id="MobiDB-lite"/>
    </source>
</evidence>
<dbReference type="KEGG" id="vg:63027158"/>
<dbReference type="InterPro" id="IPR055855">
    <property type="entry name" value="DUF7432"/>
</dbReference>
<protein>
    <submittedName>
        <fullName evidence="2">Uncharacterized protein</fullName>
    </submittedName>
</protein>
<accession>A0A7T1KSA0</accession>
<reference evidence="2 3" key="1">
    <citation type="submission" date="2020-12" db="EMBL/GenBank/DDBJ databases">
        <authorList>
            <person name="Mahalingham V.A."/>
            <person name="Abad L.A."/>
            <person name="Dennis E.A."/>
            <person name="Alston T.C."/>
            <person name="Buckley J.R."/>
            <person name="Cao N.T."/>
            <person name="Cole K.B."/>
            <person name="Davis H.C."/>
            <person name="Fisher D.E."/>
            <person name="Jennings A.R."/>
            <person name="Litwin A.R."/>
            <person name="McCartney J.B."/>
            <person name="Mitchell K.E."/>
            <person name="Nasser J.B."/>
            <person name="Paudel P."/>
            <person name="Richoux S.A."/>
            <person name="Sisung K.L."/>
            <person name="Smith M.L."/>
            <person name="Sonnier C.R."/>
            <person name="Underwood K.G."/>
            <person name="Hunter C.W."/>
            <person name="Gottschalck B.A."/>
            <person name="Wiggina Z.F."/>
            <person name="Spears T.J."/>
            <person name="Hancock A.M."/>
            <person name="Gissendanner C.R."/>
            <person name="Findley A.M."/>
            <person name="Garlena R.A."/>
            <person name="Russell D.A."/>
            <person name="Jacobs-Sera D."/>
            <person name="Hatfull G.F."/>
        </authorList>
    </citation>
    <scope>NUCLEOTIDE SEQUENCE [LARGE SCALE GENOMIC DNA]</scope>
</reference>
<dbReference type="RefSeq" id="YP_010002607.1">
    <property type="nucleotide sequence ID" value="NC_053246.1"/>
</dbReference>
<dbReference type="Proteomes" id="UP000594820">
    <property type="component" value="Segment"/>
</dbReference>